<accession>A0A0J7L4G4</accession>
<evidence type="ECO:0000256" key="3">
    <source>
        <dbReference type="PROSITE-ProRule" id="PRU00059"/>
    </source>
</evidence>
<comment type="caution">
    <text evidence="5">The sequence shown here is derived from an EMBL/GenBank/DDBJ whole genome shotgun (WGS) entry which is preliminary data.</text>
</comment>
<dbReference type="PROSITE" id="PS01180">
    <property type="entry name" value="CUB"/>
    <property type="match status" value="1"/>
</dbReference>
<dbReference type="EMBL" id="LBMM01000773">
    <property type="protein sequence ID" value="KMQ97526.1"/>
    <property type="molecule type" value="Genomic_DNA"/>
</dbReference>
<evidence type="ECO:0000256" key="1">
    <source>
        <dbReference type="ARBA" id="ARBA00022737"/>
    </source>
</evidence>
<feature type="domain" description="CUB" evidence="4">
    <location>
        <begin position="1"/>
        <end position="78"/>
    </location>
</feature>
<keyword evidence="2" id="KW-1015">Disulfide bond</keyword>
<dbReference type="InterPro" id="IPR000859">
    <property type="entry name" value="CUB_dom"/>
</dbReference>
<gene>
    <name evidence="5" type="ORF">RF55_2135</name>
</gene>
<keyword evidence="1" id="KW-0677">Repeat</keyword>
<organism evidence="5 6">
    <name type="scientific">Lasius niger</name>
    <name type="common">Black garden ant</name>
    <dbReference type="NCBI Taxonomy" id="67767"/>
    <lineage>
        <taxon>Eukaryota</taxon>
        <taxon>Metazoa</taxon>
        <taxon>Ecdysozoa</taxon>
        <taxon>Arthropoda</taxon>
        <taxon>Hexapoda</taxon>
        <taxon>Insecta</taxon>
        <taxon>Pterygota</taxon>
        <taxon>Neoptera</taxon>
        <taxon>Endopterygota</taxon>
        <taxon>Hymenoptera</taxon>
        <taxon>Apocrita</taxon>
        <taxon>Aculeata</taxon>
        <taxon>Formicoidea</taxon>
        <taxon>Formicidae</taxon>
        <taxon>Formicinae</taxon>
        <taxon>Lasius</taxon>
        <taxon>Lasius</taxon>
    </lineage>
</organism>
<dbReference type="OrthoDB" id="9971251at2759"/>
<keyword evidence="6" id="KW-1185">Reference proteome</keyword>
<evidence type="ECO:0000313" key="6">
    <source>
        <dbReference type="Proteomes" id="UP000036403"/>
    </source>
</evidence>
<dbReference type="SMART" id="SM00042">
    <property type="entry name" value="CUB"/>
    <property type="match status" value="1"/>
</dbReference>
<dbReference type="PaxDb" id="67767-A0A0J7L4G4"/>
<dbReference type="CDD" id="cd00041">
    <property type="entry name" value="CUB"/>
    <property type="match status" value="1"/>
</dbReference>
<dbReference type="SUPFAM" id="SSF49854">
    <property type="entry name" value="Spermadhesin, CUB domain"/>
    <property type="match status" value="1"/>
</dbReference>
<dbReference type="InterPro" id="IPR035914">
    <property type="entry name" value="Sperma_CUB_dom_sf"/>
</dbReference>
<evidence type="ECO:0000259" key="4">
    <source>
        <dbReference type="PROSITE" id="PS01180"/>
    </source>
</evidence>
<proteinExistence type="predicted"/>
<evidence type="ECO:0000256" key="2">
    <source>
        <dbReference type="ARBA" id="ARBA00023157"/>
    </source>
</evidence>
<dbReference type="Proteomes" id="UP000036403">
    <property type="component" value="Unassembled WGS sequence"/>
</dbReference>
<dbReference type="STRING" id="67767.A0A0J7L4G4"/>
<dbReference type="PANTHER" id="PTHR24251:SF28">
    <property type="entry name" value="NEUROPILIN AND TOLLOID-LIKE, ISOFORM B"/>
    <property type="match status" value="1"/>
</dbReference>
<sequence length="97" mass="11478">MLLKLDFRDEFKLEDSPDCRFDYLEVLDGQYGYSNSLGKFCGTNFPPEITSKTRYLWLRFHSDENIEGKGFKAVWNIIPRPTHQFNLKRKLIISKSL</sequence>
<comment type="caution">
    <text evidence="3">Lacks conserved residue(s) required for the propagation of feature annotation.</text>
</comment>
<dbReference type="Pfam" id="PF00431">
    <property type="entry name" value="CUB"/>
    <property type="match status" value="1"/>
</dbReference>
<name>A0A0J7L4G4_LASNI</name>
<evidence type="ECO:0000313" key="5">
    <source>
        <dbReference type="EMBL" id="KMQ97526.1"/>
    </source>
</evidence>
<dbReference type="PANTHER" id="PTHR24251">
    <property type="entry name" value="OVOCHYMASE-RELATED"/>
    <property type="match status" value="1"/>
</dbReference>
<dbReference type="FunFam" id="2.60.120.290:FF:000005">
    <property type="entry name" value="Procollagen C-endopeptidase enhancer 1"/>
    <property type="match status" value="1"/>
</dbReference>
<protein>
    <submittedName>
        <fullName evidence="5">Neuropilin and tolloid-like protein 2 protein</fullName>
    </submittedName>
</protein>
<dbReference type="AlphaFoldDB" id="A0A0J7L4G4"/>
<reference evidence="5 6" key="1">
    <citation type="submission" date="2015-04" db="EMBL/GenBank/DDBJ databases">
        <title>Lasius niger genome sequencing.</title>
        <authorList>
            <person name="Konorov E.A."/>
            <person name="Nikitin M.A."/>
            <person name="Kirill M.V."/>
            <person name="Chang P."/>
        </authorList>
    </citation>
    <scope>NUCLEOTIDE SEQUENCE [LARGE SCALE GENOMIC DNA]</scope>
    <source>
        <tissue evidence="5">Whole</tissue>
    </source>
</reference>
<dbReference type="Gene3D" id="2.60.120.290">
    <property type="entry name" value="Spermadhesin, CUB domain"/>
    <property type="match status" value="1"/>
</dbReference>